<dbReference type="AlphaFoldDB" id="A0A4D6KMJ3"/>
<feature type="compositionally biased region" description="Basic and acidic residues" evidence="1">
    <location>
        <begin position="169"/>
        <end position="179"/>
    </location>
</feature>
<evidence type="ECO:0000313" key="2">
    <source>
        <dbReference type="EMBL" id="QCD78752.1"/>
    </source>
</evidence>
<evidence type="ECO:0000256" key="1">
    <source>
        <dbReference type="SAM" id="MobiDB-lite"/>
    </source>
</evidence>
<dbReference type="EMBL" id="CP039345">
    <property type="protein sequence ID" value="QCD78752.1"/>
    <property type="molecule type" value="Genomic_DNA"/>
</dbReference>
<reference evidence="2 3" key="1">
    <citation type="submission" date="2019-04" db="EMBL/GenBank/DDBJ databases">
        <title>An improved genome assembly and genetic linkage map for asparagus bean, Vigna unguiculata ssp. sesquipedialis.</title>
        <authorList>
            <person name="Xia Q."/>
            <person name="Zhang R."/>
            <person name="Dong Y."/>
        </authorList>
    </citation>
    <scope>NUCLEOTIDE SEQUENCE [LARGE SCALE GENOMIC DNA]</scope>
    <source>
        <tissue evidence="2">Leaf</tissue>
    </source>
</reference>
<name>A0A4D6KMJ3_VIGUN</name>
<feature type="region of interest" description="Disordered" evidence="1">
    <location>
        <begin position="111"/>
        <end position="179"/>
    </location>
</feature>
<accession>A0A4D6KMJ3</accession>
<organism evidence="2 3">
    <name type="scientific">Vigna unguiculata</name>
    <name type="common">Cowpea</name>
    <dbReference type="NCBI Taxonomy" id="3917"/>
    <lineage>
        <taxon>Eukaryota</taxon>
        <taxon>Viridiplantae</taxon>
        <taxon>Streptophyta</taxon>
        <taxon>Embryophyta</taxon>
        <taxon>Tracheophyta</taxon>
        <taxon>Spermatophyta</taxon>
        <taxon>Magnoliopsida</taxon>
        <taxon>eudicotyledons</taxon>
        <taxon>Gunneridae</taxon>
        <taxon>Pentapetalae</taxon>
        <taxon>rosids</taxon>
        <taxon>fabids</taxon>
        <taxon>Fabales</taxon>
        <taxon>Fabaceae</taxon>
        <taxon>Papilionoideae</taxon>
        <taxon>50 kb inversion clade</taxon>
        <taxon>NPAAA clade</taxon>
        <taxon>indigoferoid/millettioid clade</taxon>
        <taxon>Phaseoleae</taxon>
        <taxon>Vigna</taxon>
    </lineage>
</organism>
<feature type="compositionally biased region" description="Low complexity" evidence="1">
    <location>
        <begin position="51"/>
        <end position="67"/>
    </location>
</feature>
<evidence type="ECO:0000313" key="3">
    <source>
        <dbReference type="Proteomes" id="UP000501690"/>
    </source>
</evidence>
<dbReference type="Proteomes" id="UP000501690">
    <property type="component" value="Linkage Group LG1"/>
</dbReference>
<proteinExistence type="predicted"/>
<keyword evidence="3" id="KW-1185">Reference proteome</keyword>
<gene>
    <name evidence="2" type="ORF">DEO72_LG1g2388</name>
</gene>
<sequence>MAAAAAISSPATTNSNAIFFSRPAAPRATTIFLHSRSNGGATVLATTTDRASFTAAPPSSSRASTNAQPTSAAQGPRCDAPAATAPPQQYLPHFRNHHRNHLLPHAATMAAPVPPFPLQQPSRPSSLQFRRVSTPMASAPGRWRRARRSIVAGEEEEASRHCRQPRSQGRKEEGAETLILEREYSAPCVSI</sequence>
<protein>
    <submittedName>
        <fullName evidence="2">Uncharacterized protein</fullName>
    </submittedName>
</protein>
<feature type="compositionally biased region" description="Polar residues" evidence="1">
    <location>
        <begin position="119"/>
        <end position="128"/>
    </location>
</feature>
<feature type="region of interest" description="Disordered" evidence="1">
    <location>
        <begin position="51"/>
        <end position="92"/>
    </location>
</feature>